<sequence>MLNLAISVIPILLLIWMMTKKNALPSHVALPLTALLVGILQLIYFGTSGRLLTANIISGALSALTPISIIAGAILLNRTLSISGCEDVIKQWLEGISKNQIGQLMIIGWAFAFMIEGASGFGTPAAIAAPILVGLGFNPLRVAMLALVMNSVPVSFGAVGTPTWFGFGNLGLSDIELLHVGSLSAIMHTAAAIVIPVIALKFIVSWQQIRRNIMFIQLSIWSCTLPYVWLAQWNYEFPALIGGAIGLTLSIFFARYNIGLEKKEIKDTEKTTVVLPFGRVFKAMAPTLLLIVILIVTRIKQLGLKGMLNDATPMWNFHLGFADLHISQAFIIHISNILGTDTAWAYKTLYVPALIPFFLVVFVSIPFLKMNRHQVTTVFSDTASRIKTPFIALIGALIMVKFMMIGGDNSPIMTTGNAFAHLLGKNWQYCAAYLGALGAFFSGSATVSNLTFGAIQQSIAHTVGLPETTILALQSVGGAMGNMVCINNIIAVSAILGIANKEGYIIKQTVIPMILYGVIVAIVSTFL</sequence>
<keyword evidence="8" id="KW-0997">Cell inner membrane</keyword>
<dbReference type="Proteomes" id="UP000191116">
    <property type="component" value="Unassembled WGS sequence"/>
</dbReference>
<feature type="transmembrane region" description="Helical" evidence="8">
    <location>
        <begin position="212"/>
        <end position="231"/>
    </location>
</feature>
<gene>
    <name evidence="9" type="primary">lutP</name>
    <name evidence="9" type="ORF">CZ814_00463</name>
</gene>
<protein>
    <recommendedName>
        <fullName evidence="8">L-lactate permease</fullName>
    </recommendedName>
</protein>
<evidence type="ECO:0000313" key="9">
    <source>
        <dbReference type="EMBL" id="SJZ63212.1"/>
    </source>
</evidence>
<keyword evidence="7 8" id="KW-0472">Membrane</keyword>
<keyword evidence="6 8" id="KW-1133">Transmembrane helix</keyword>
<dbReference type="RefSeq" id="WP_080173253.1">
    <property type="nucleotide sequence ID" value="NZ_AP024854.1"/>
</dbReference>
<evidence type="ECO:0000256" key="3">
    <source>
        <dbReference type="ARBA" id="ARBA00022448"/>
    </source>
</evidence>
<feature type="transmembrane region" description="Helical" evidence="8">
    <location>
        <begin position="476"/>
        <end position="499"/>
    </location>
</feature>
<feature type="transmembrane region" description="Helical" evidence="8">
    <location>
        <begin position="349"/>
        <end position="368"/>
    </location>
</feature>
<dbReference type="GO" id="GO:0005886">
    <property type="term" value="C:plasma membrane"/>
    <property type="evidence" value="ECO:0007669"/>
    <property type="project" value="UniProtKB-SubCell"/>
</dbReference>
<feature type="transmembrane region" description="Helical" evidence="8">
    <location>
        <begin position="177"/>
        <end position="200"/>
    </location>
</feature>
<comment type="subcellular location">
    <subcellularLocation>
        <location evidence="8">Cell inner membrane</location>
        <topology evidence="8">Multi-pass membrane protein</topology>
    </subcellularLocation>
    <subcellularLocation>
        <location evidence="1">Cell membrane</location>
        <topology evidence="1">Multi-pass membrane protein</topology>
    </subcellularLocation>
</comment>
<feature type="transmembrane region" description="Helical" evidence="8">
    <location>
        <begin position="426"/>
        <end position="455"/>
    </location>
</feature>
<feature type="transmembrane region" description="Helical" evidence="8">
    <location>
        <begin position="106"/>
        <end position="135"/>
    </location>
</feature>
<organism evidence="9 10">
    <name type="scientific">Photobacterium toruni</name>
    <dbReference type="NCBI Taxonomy" id="1935446"/>
    <lineage>
        <taxon>Bacteria</taxon>
        <taxon>Pseudomonadati</taxon>
        <taxon>Pseudomonadota</taxon>
        <taxon>Gammaproteobacteria</taxon>
        <taxon>Vibrionales</taxon>
        <taxon>Vibrionaceae</taxon>
        <taxon>Photobacterium</taxon>
    </lineage>
</organism>
<accession>A0A1T4M8G1</accession>
<name>A0A1T4M8G1_9GAMM</name>
<evidence type="ECO:0000256" key="7">
    <source>
        <dbReference type="ARBA" id="ARBA00023136"/>
    </source>
</evidence>
<keyword evidence="5 8" id="KW-0812">Transmembrane</keyword>
<evidence type="ECO:0000256" key="6">
    <source>
        <dbReference type="ARBA" id="ARBA00022989"/>
    </source>
</evidence>
<feature type="transmembrane region" description="Helical" evidence="8">
    <location>
        <begin position="237"/>
        <end position="258"/>
    </location>
</feature>
<evidence type="ECO:0000256" key="2">
    <source>
        <dbReference type="ARBA" id="ARBA00010100"/>
    </source>
</evidence>
<dbReference type="OrthoDB" id="9761056at2"/>
<dbReference type="NCBIfam" id="TIGR00795">
    <property type="entry name" value="lctP"/>
    <property type="match status" value="1"/>
</dbReference>
<comment type="similarity">
    <text evidence="2 8">Belongs to the lactate permease family.</text>
</comment>
<dbReference type="GO" id="GO:0015129">
    <property type="term" value="F:lactate transmembrane transporter activity"/>
    <property type="evidence" value="ECO:0007669"/>
    <property type="project" value="UniProtKB-UniRule"/>
</dbReference>
<feature type="transmembrane region" description="Helical" evidence="8">
    <location>
        <begin position="389"/>
        <end position="406"/>
    </location>
</feature>
<dbReference type="Pfam" id="PF02652">
    <property type="entry name" value="Lactate_perm"/>
    <property type="match status" value="1"/>
</dbReference>
<evidence type="ECO:0000256" key="4">
    <source>
        <dbReference type="ARBA" id="ARBA00022475"/>
    </source>
</evidence>
<feature type="transmembrane region" description="Helical" evidence="8">
    <location>
        <begin position="279"/>
        <end position="299"/>
    </location>
</feature>
<keyword evidence="3 8" id="KW-0813">Transport</keyword>
<feature type="transmembrane region" description="Helical" evidence="8">
    <location>
        <begin position="505"/>
        <end position="526"/>
    </location>
</feature>
<reference evidence="9 10" key="1">
    <citation type="submission" date="2017-02" db="EMBL/GenBank/DDBJ databases">
        <authorList>
            <person name="Peterson S.W."/>
        </authorList>
    </citation>
    <scope>NUCLEOTIDE SEQUENCE [LARGE SCALE GENOMIC DNA]</scope>
    <source>
        <strain evidence="9 10">CECT 9189</strain>
    </source>
</reference>
<comment type="function">
    <text evidence="8">Uptake of L-lactate across the membrane. Can also transport D-lactate and glycolate.</text>
</comment>
<keyword evidence="4" id="KW-1003">Cell membrane</keyword>
<feature type="transmembrane region" description="Helical" evidence="8">
    <location>
        <begin position="142"/>
        <end position="165"/>
    </location>
</feature>
<proteinExistence type="inferred from homology"/>
<dbReference type="EMBL" id="FUWP01000001">
    <property type="protein sequence ID" value="SJZ63212.1"/>
    <property type="molecule type" value="Genomic_DNA"/>
</dbReference>
<evidence type="ECO:0000313" key="10">
    <source>
        <dbReference type="Proteomes" id="UP000191116"/>
    </source>
</evidence>
<evidence type="ECO:0000256" key="8">
    <source>
        <dbReference type="RuleBase" id="RU365092"/>
    </source>
</evidence>
<evidence type="ECO:0000256" key="5">
    <source>
        <dbReference type="ARBA" id="ARBA00022692"/>
    </source>
</evidence>
<dbReference type="PANTHER" id="PTHR30003">
    <property type="entry name" value="L-LACTATE PERMEASE"/>
    <property type="match status" value="1"/>
</dbReference>
<feature type="transmembrane region" description="Helical" evidence="8">
    <location>
        <begin position="29"/>
        <end position="47"/>
    </location>
</feature>
<dbReference type="AlphaFoldDB" id="A0A1T4M8G1"/>
<dbReference type="InterPro" id="IPR003804">
    <property type="entry name" value="Lactate_perm"/>
</dbReference>
<feature type="transmembrane region" description="Helical" evidence="8">
    <location>
        <begin position="54"/>
        <end position="76"/>
    </location>
</feature>
<evidence type="ECO:0000256" key="1">
    <source>
        <dbReference type="ARBA" id="ARBA00004651"/>
    </source>
</evidence>
<dbReference type="PANTHER" id="PTHR30003:SF0">
    <property type="entry name" value="GLYCOLATE PERMEASE GLCA-RELATED"/>
    <property type="match status" value="1"/>
</dbReference>
<dbReference type="GO" id="GO:0015295">
    <property type="term" value="F:solute:proton symporter activity"/>
    <property type="evidence" value="ECO:0007669"/>
    <property type="project" value="TreeGrafter"/>
</dbReference>